<dbReference type="GO" id="GO:0016853">
    <property type="term" value="F:isomerase activity"/>
    <property type="evidence" value="ECO:0007669"/>
    <property type="project" value="UniProtKB-KW"/>
</dbReference>
<keyword evidence="1" id="KW-0472">Membrane</keyword>
<dbReference type="CDD" id="cd02972">
    <property type="entry name" value="DsbA_family"/>
    <property type="match status" value="1"/>
</dbReference>
<proteinExistence type="predicted"/>
<organism evidence="3 4">
    <name type="scientific">Corynebacterium felinum</name>
    <dbReference type="NCBI Taxonomy" id="131318"/>
    <lineage>
        <taxon>Bacteria</taxon>
        <taxon>Bacillati</taxon>
        <taxon>Actinomycetota</taxon>
        <taxon>Actinomycetes</taxon>
        <taxon>Mycobacteriales</taxon>
        <taxon>Corynebacteriaceae</taxon>
        <taxon>Corynebacterium</taxon>
    </lineage>
</organism>
<gene>
    <name evidence="3" type="ORF">J2S37_000235</name>
</gene>
<evidence type="ECO:0000313" key="4">
    <source>
        <dbReference type="Proteomes" id="UP001183619"/>
    </source>
</evidence>
<dbReference type="EMBL" id="JAVDYF010000001">
    <property type="protein sequence ID" value="MDR7353697.1"/>
    <property type="molecule type" value="Genomic_DNA"/>
</dbReference>
<name>A0ABU2B504_9CORY</name>
<accession>A0ABU2B504</accession>
<evidence type="ECO:0000313" key="3">
    <source>
        <dbReference type="EMBL" id="MDR7353697.1"/>
    </source>
</evidence>
<feature type="domain" description="Thioredoxin-like fold" evidence="2">
    <location>
        <begin position="74"/>
        <end position="227"/>
    </location>
</feature>
<keyword evidence="4" id="KW-1185">Reference proteome</keyword>
<dbReference type="Gene3D" id="3.40.30.10">
    <property type="entry name" value="Glutaredoxin"/>
    <property type="match status" value="1"/>
</dbReference>
<protein>
    <submittedName>
        <fullName evidence="3">Protein-disulfide isomerase</fullName>
    </submittedName>
</protein>
<reference evidence="3 4" key="1">
    <citation type="submission" date="2023-07" db="EMBL/GenBank/DDBJ databases">
        <title>Sequencing the genomes of 1000 actinobacteria strains.</title>
        <authorList>
            <person name="Klenk H.-P."/>
        </authorList>
    </citation>
    <scope>NUCLEOTIDE SEQUENCE [LARGE SCALE GENOMIC DNA]</scope>
    <source>
        <strain evidence="3 4">DSM 44508</strain>
    </source>
</reference>
<dbReference type="InterPro" id="IPR012336">
    <property type="entry name" value="Thioredoxin-like_fold"/>
</dbReference>
<dbReference type="Proteomes" id="UP001183619">
    <property type="component" value="Unassembled WGS sequence"/>
</dbReference>
<evidence type="ECO:0000259" key="2">
    <source>
        <dbReference type="Pfam" id="PF13462"/>
    </source>
</evidence>
<keyword evidence="1" id="KW-1133">Transmembrane helix</keyword>
<feature type="transmembrane region" description="Helical" evidence="1">
    <location>
        <begin position="15"/>
        <end position="35"/>
    </location>
</feature>
<evidence type="ECO:0000256" key="1">
    <source>
        <dbReference type="SAM" id="Phobius"/>
    </source>
</evidence>
<keyword evidence="1" id="KW-0812">Transmembrane</keyword>
<dbReference type="InterPro" id="IPR036249">
    <property type="entry name" value="Thioredoxin-like_sf"/>
</dbReference>
<dbReference type="RefSeq" id="WP_277104005.1">
    <property type="nucleotide sequence ID" value="NZ_BAAAJS010000074.1"/>
</dbReference>
<comment type="caution">
    <text evidence="3">The sequence shown here is derived from an EMBL/GenBank/DDBJ whole genome shotgun (WGS) entry which is preliminary data.</text>
</comment>
<sequence length="237" mass="25683">MSTKIKNPNQKSSGFLLAIVALLIIAIAVVGYVVVSGKKAAADKYANLEKEPVAFGVKVEDNAIVLKSDKAAADAKHVEVYEDYSCSYCAKLAKDTDAQMKQLIEDGKVIVHVRSLNFLDRADSGHSTKAGATAYSVAKSGNAEAYWNLRARMMNDQEKIYGVWDEDIFSQVARGYGASDSIAAEVKEMKGAEEFISVAQANADKLKKATDSVSSPRVFIDGKELEGTEVFSWPSQI</sequence>
<keyword evidence="3" id="KW-0413">Isomerase</keyword>
<dbReference type="SUPFAM" id="SSF52833">
    <property type="entry name" value="Thioredoxin-like"/>
    <property type="match status" value="1"/>
</dbReference>
<dbReference type="Pfam" id="PF13462">
    <property type="entry name" value="Thioredoxin_4"/>
    <property type="match status" value="1"/>
</dbReference>